<organism evidence="2 3">
    <name type="scientific">Bellilinea caldifistulae</name>
    <dbReference type="NCBI Taxonomy" id="360411"/>
    <lineage>
        <taxon>Bacteria</taxon>
        <taxon>Bacillati</taxon>
        <taxon>Chloroflexota</taxon>
        <taxon>Anaerolineae</taxon>
        <taxon>Anaerolineales</taxon>
        <taxon>Anaerolineaceae</taxon>
        <taxon>Bellilinea</taxon>
    </lineage>
</organism>
<dbReference type="RefSeq" id="WP_061913608.1">
    <property type="nucleotide sequence ID" value="NZ_DF967971.1"/>
</dbReference>
<dbReference type="GO" id="GO:0016757">
    <property type="term" value="F:glycosyltransferase activity"/>
    <property type="evidence" value="ECO:0007669"/>
    <property type="project" value="InterPro"/>
</dbReference>
<evidence type="ECO:0000259" key="1">
    <source>
        <dbReference type="Pfam" id="PF00534"/>
    </source>
</evidence>
<dbReference type="Gene3D" id="3.40.50.2000">
    <property type="entry name" value="Glycogen Phosphorylase B"/>
    <property type="match status" value="3"/>
</dbReference>
<gene>
    <name evidence="2" type="ORF">AC812_03435</name>
</gene>
<dbReference type="SUPFAM" id="SSF53756">
    <property type="entry name" value="UDP-Glycosyltransferase/glycogen phosphorylase"/>
    <property type="match status" value="2"/>
</dbReference>
<protein>
    <recommendedName>
        <fullName evidence="1">Glycosyl transferase family 1 domain-containing protein</fullName>
    </recommendedName>
</protein>
<dbReference type="STRING" id="360411.AC812_03435"/>
<dbReference type="InterPro" id="IPR001296">
    <property type="entry name" value="Glyco_trans_1"/>
</dbReference>
<dbReference type="PANTHER" id="PTHR12526">
    <property type="entry name" value="GLYCOSYLTRANSFERASE"/>
    <property type="match status" value="1"/>
</dbReference>
<comment type="caution">
    <text evidence="2">The sequence shown here is derived from an EMBL/GenBank/DDBJ whole genome shotgun (WGS) entry which is preliminary data.</text>
</comment>
<feature type="domain" description="Glycosyl transferase family 1" evidence="1">
    <location>
        <begin position="875"/>
        <end position="1039"/>
    </location>
</feature>
<dbReference type="OrthoDB" id="137883at2"/>
<dbReference type="EMBL" id="LGHJ01000009">
    <property type="protein sequence ID" value="KPL77595.1"/>
    <property type="molecule type" value="Genomic_DNA"/>
</dbReference>
<name>A0A0P6X3Q9_9CHLR</name>
<dbReference type="AlphaFoldDB" id="A0A0P6X3Q9"/>
<dbReference type="Proteomes" id="UP000050514">
    <property type="component" value="Unassembled WGS sequence"/>
</dbReference>
<proteinExistence type="predicted"/>
<evidence type="ECO:0000313" key="3">
    <source>
        <dbReference type="Proteomes" id="UP000050514"/>
    </source>
</evidence>
<accession>A0A0P6X3Q9</accession>
<evidence type="ECO:0000313" key="2">
    <source>
        <dbReference type="EMBL" id="KPL77595.1"/>
    </source>
</evidence>
<sequence>MKVGFFTADKWEHVCPTIRVEAPLQKIGIEVLRGNHWAADKIVVKDEIIEQVDLVVIQRDFPAHYKDYCKVFEKAKKFNKPVIYEIDDLLLDLPEFHPDLKRYKPARYRILEAIINSDAIICSNPMLKSYLQGFSENIFILPNYIIPEIWEFRFPPQIIKNEYPVKITFMGSASHFADLEMIKPVLYKISQKYASKVELSFWGCRPPGDLEKARNSIYIDVALSDYKLFVKWFLSQSTDLFIAPLVDCDFNRSKSSLKYLEYSTLGVPGVYTNLPPYSCVTNEVNGFLASSLDEWEYYIRKLIENPIIRYEIGINALRFVKDNYVLTEERAKAWEDAFEKILQNKKSDQLEKKILEVIKITEFWYKKDEQSLENEKRKKSELIKLIENKDLLIKEKESQIQSIKNSITWRILERLSIMRFKIFPQGSIFDKIFAKTKSFLLKKRRQILFSGKKEQNVSVQIIPKIKDDENFVTILVPANDKIPFPNIEQVKEWLSRQTVVADVVLWDKKLAILEYFGSNNILIENVNSWKDVLKSIKTKYVVIGYFDLLSMPPTFLETNLIALEVENLPYTINQLGYTSLFSEKLERGLFPGSPELPYFRMVLNKEVIEEITKTQDQNLTMTFQGVGKLIIQPVNIPDTEANVPFDVIVNEASIHYEPITKYIIGQFNNLERLKKVRDKNTVYISSSINNSEKPVVLMIQPFLAVGGVERISLEMMSHLKDDFIFVIATQEFHKAELGTTIDEFRQITPFIYTFPDFIDQSLYLQVLNYLIEKFHVNILYIANGSIWIYENIISISKKHPKLRIINQVYDHEAGWINWYSKEIVRALDSHIAINKKIVDAYIEKGVLPHSIYYIENGVNTDFYNPAYYNKEKLKEIKTRLGIPLDLKVVTFIGRIHPQKRPLDFVELSRRANLKGLNYYFLMVGDGVLSESVNGEIIMKGLKNIHHRTFYSPSRDIFAISDVIVLTSEYEGMPMVVLESLSMGVPVVSTDVGNIKEVLLATGGGIAEAEPGQIDKLLEGIQRVIDNPPNKEKLREAVKQNYSIKLMAEKYKKAFLGEK</sequence>
<keyword evidence="3" id="KW-1185">Reference proteome</keyword>
<reference evidence="2 3" key="1">
    <citation type="submission" date="2015-07" db="EMBL/GenBank/DDBJ databases">
        <title>Draft genome of Bellilinea caldifistulae DSM 17877.</title>
        <authorList>
            <person name="Hemp J."/>
            <person name="Ward L.M."/>
            <person name="Pace L.A."/>
            <person name="Fischer W.W."/>
        </authorList>
    </citation>
    <scope>NUCLEOTIDE SEQUENCE [LARGE SCALE GENOMIC DNA]</scope>
    <source>
        <strain evidence="2 3">GOMI-1</strain>
    </source>
</reference>
<dbReference type="Pfam" id="PF00534">
    <property type="entry name" value="Glycos_transf_1"/>
    <property type="match status" value="1"/>
</dbReference>